<keyword evidence="3" id="KW-0804">Transcription</keyword>
<dbReference type="AlphaFoldDB" id="A0A0F9C451"/>
<name>A0A0F9C451_9ZZZZ</name>
<dbReference type="InterPro" id="IPR009057">
    <property type="entry name" value="Homeodomain-like_sf"/>
</dbReference>
<dbReference type="SUPFAM" id="SSF48498">
    <property type="entry name" value="Tetracyclin repressor-like, C-terminal domain"/>
    <property type="match status" value="1"/>
</dbReference>
<accession>A0A0F9C451</accession>
<evidence type="ECO:0000256" key="2">
    <source>
        <dbReference type="ARBA" id="ARBA00023125"/>
    </source>
</evidence>
<dbReference type="PROSITE" id="PS50977">
    <property type="entry name" value="HTH_TETR_2"/>
    <property type="match status" value="1"/>
</dbReference>
<dbReference type="GO" id="GO:0003677">
    <property type="term" value="F:DNA binding"/>
    <property type="evidence" value="ECO:0007669"/>
    <property type="project" value="UniProtKB-KW"/>
</dbReference>
<dbReference type="Gene3D" id="1.10.357.10">
    <property type="entry name" value="Tetracycline Repressor, domain 2"/>
    <property type="match status" value="1"/>
</dbReference>
<feature type="non-terminal residue" evidence="5">
    <location>
        <position position="181"/>
    </location>
</feature>
<sequence length="181" mass="20503">MPRVATDTKNRIMQVARSLFSTHGCESTTLDDILMASGVTKGAFYHYFKSKESLCESVLDEVVEDYQRLAESIDDDLEPIEQLRGLLRKIVELNASGEWVNCKLILRFSTSSFESHPNVQRRIKNFWQWQSSLYEELIEKCRQAGQINTDVDAKMQTHLLISSLAGTVMLEKAAPDQASLG</sequence>
<comment type="caution">
    <text evidence="5">The sequence shown here is derived from an EMBL/GenBank/DDBJ whole genome shotgun (WGS) entry which is preliminary data.</text>
</comment>
<feature type="domain" description="HTH tetR-type" evidence="4">
    <location>
        <begin position="6"/>
        <end position="66"/>
    </location>
</feature>
<dbReference type="InterPro" id="IPR001647">
    <property type="entry name" value="HTH_TetR"/>
</dbReference>
<dbReference type="PANTHER" id="PTHR47506">
    <property type="entry name" value="TRANSCRIPTIONAL REGULATORY PROTEIN"/>
    <property type="match status" value="1"/>
</dbReference>
<protein>
    <recommendedName>
        <fullName evidence="4">HTH tetR-type domain-containing protein</fullName>
    </recommendedName>
</protein>
<dbReference type="InterPro" id="IPR036271">
    <property type="entry name" value="Tet_transcr_reg_TetR-rel_C_sf"/>
</dbReference>
<keyword evidence="2" id="KW-0238">DNA-binding</keyword>
<reference evidence="5" key="1">
    <citation type="journal article" date="2015" name="Nature">
        <title>Complex archaea that bridge the gap between prokaryotes and eukaryotes.</title>
        <authorList>
            <person name="Spang A."/>
            <person name="Saw J.H."/>
            <person name="Jorgensen S.L."/>
            <person name="Zaremba-Niedzwiedzka K."/>
            <person name="Martijn J."/>
            <person name="Lind A.E."/>
            <person name="van Eijk R."/>
            <person name="Schleper C."/>
            <person name="Guy L."/>
            <person name="Ettema T.J."/>
        </authorList>
    </citation>
    <scope>NUCLEOTIDE SEQUENCE</scope>
</reference>
<dbReference type="PANTHER" id="PTHR47506:SF1">
    <property type="entry name" value="HTH-TYPE TRANSCRIPTIONAL REGULATOR YJDC"/>
    <property type="match status" value="1"/>
</dbReference>
<dbReference type="PRINTS" id="PR00455">
    <property type="entry name" value="HTHTETR"/>
</dbReference>
<proteinExistence type="predicted"/>
<evidence type="ECO:0000259" key="4">
    <source>
        <dbReference type="PROSITE" id="PS50977"/>
    </source>
</evidence>
<evidence type="ECO:0000256" key="1">
    <source>
        <dbReference type="ARBA" id="ARBA00023015"/>
    </source>
</evidence>
<dbReference type="EMBL" id="LAZR01048665">
    <property type="protein sequence ID" value="KKK91406.1"/>
    <property type="molecule type" value="Genomic_DNA"/>
</dbReference>
<evidence type="ECO:0000313" key="5">
    <source>
        <dbReference type="EMBL" id="KKK91406.1"/>
    </source>
</evidence>
<keyword evidence="1" id="KW-0805">Transcription regulation</keyword>
<dbReference type="Pfam" id="PF00440">
    <property type="entry name" value="TetR_N"/>
    <property type="match status" value="1"/>
</dbReference>
<evidence type="ECO:0000256" key="3">
    <source>
        <dbReference type="ARBA" id="ARBA00023163"/>
    </source>
</evidence>
<gene>
    <name evidence="5" type="ORF">LCGC14_2713280</name>
</gene>
<dbReference type="SUPFAM" id="SSF46689">
    <property type="entry name" value="Homeodomain-like"/>
    <property type="match status" value="1"/>
</dbReference>
<organism evidence="5">
    <name type="scientific">marine sediment metagenome</name>
    <dbReference type="NCBI Taxonomy" id="412755"/>
    <lineage>
        <taxon>unclassified sequences</taxon>
        <taxon>metagenomes</taxon>
        <taxon>ecological metagenomes</taxon>
    </lineage>
</organism>